<dbReference type="GO" id="GO:2000234">
    <property type="term" value="P:positive regulation of rRNA processing"/>
    <property type="evidence" value="ECO:0007669"/>
    <property type="project" value="TreeGrafter"/>
</dbReference>
<reference evidence="10" key="1">
    <citation type="submission" date="2023-06" db="EMBL/GenBank/DDBJ databases">
        <title>Genome-scale phylogeny and comparative genomics of the fungal order Sordariales.</title>
        <authorList>
            <consortium name="Lawrence Berkeley National Laboratory"/>
            <person name="Hensen N."/>
            <person name="Bonometti L."/>
            <person name="Westerberg I."/>
            <person name="Brannstrom I.O."/>
            <person name="Guillou S."/>
            <person name="Cros-Aarteil S."/>
            <person name="Calhoun S."/>
            <person name="Haridas S."/>
            <person name="Kuo A."/>
            <person name="Mondo S."/>
            <person name="Pangilinan J."/>
            <person name="Riley R."/>
            <person name="Labutti K."/>
            <person name="Andreopoulos B."/>
            <person name="Lipzen A."/>
            <person name="Chen C."/>
            <person name="Yanf M."/>
            <person name="Daum C."/>
            <person name="Ng V."/>
            <person name="Clum A."/>
            <person name="Steindorff A."/>
            <person name="Ohm R."/>
            <person name="Martin F."/>
            <person name="Silar P."/>
            <person name="Natvig D."/>
            <person name="Lalanne C."/>
            <person name="Gautier V."/>
            <person name="Ament-Velasquez S.L."/>
            <person name="Kruys A."/>
            <person name="Hutchinson M.I."/>
            <person name="Powell A.J."/>
            <person name="Barry K."/>
            <person name="Miller A.N."/>
            <person name="Grigoriev I.V."/>
            <person name="Debuchy R."/>
            <person name="Gladieux P."/>
            <person name="Thoren M.H."/>
            <person name="Johannesson H."/>
        </authorList>
    </citation>
    <scope>NUCLEOTIDE SEQUENCE</scope>
    <source>
        <strain evidence="10">CBS 606.72</strain>
    </source>
</reference>
<keyword evidence="11" id="KW-1185">Reference proteome</keyword>
<dbReference type="InterPro" id="IPR036322">
    <property type="entry name" value="WD40_repeat_dom_sf"/>
</dbReference>
<feature type="compositionally biased region" description="Acidic residues" evidence="9">
    <location>
        <begin position="902"/>
        <end position="912"/>
    </location>
</feature>
<dbReference type="InterPro" id="IPR001680">
    <property type="entry name" value="WD40_rpt"/>
</dbReference>
<dbReference type="SUPFAM" id="SSF101908">
    <property type="entry name" value="Putative isomerase YbhE"/>
    <property type="match status" value="1"/>
</dbReference>
<evidence type="ECO:0000256" key="8">
    <source>
        <dbReference type="PROSITE-ProRule" id="PRU00221"/>
    </source>
</evidence>
<evidence type="ECO:0000256" key="9">
    <source>
        <dbReference type="SAM" id="MobiDB-lite"/>
    </source>
</evidence>
<dbReference type="Proteomes" id="UP001175000">
    <property type="component" value="Unassembled WGS sequence"/>
</dbReference>
<evidence type="ECO:0000256" key="5">
    <source>
        <dbReference type="ARBA" id="ARBA00022737"/>
    </source>
</evidence>
<keyword evidence="2" id="KW-0690">Ribosome biogenesis</keyword>
<keyword evidence="5" id="KW-0677">Repeat</keyword>
<keyword evidence="4 8" id="KW-0853">WD repeat</keyword>
<dbReference type="GO" id="GO:0006364">
    <property type="term" value="P:rRNA processing"/>
    <property type="evidence" value="ECO:0007669"/>
    <property type="project" value="UniProtKB-KW"/>
</dbReference>
<evidence type="ECO:0000313" key="10">
    <source>
        <dbReference type="EMBL" id="KAK0631788.1"/>
    </source>
</evidence>
<evidence type="ECO:0000313" key="11">
    <source>
        <dbReference type="Proteomes" id="UP001175000"/>
    </source>
</evidence>
<accession>A0AA39XD63</accession>
<dbReference type="InterPro" id="IPR053826">
    <property type="entry name" value="WDR75"/>
</dbReference>
<dbReference type="PROSITE" id="PS50082">
    <property type="entry name" value="WD_REPEATS_2"/>
    <property type="match status" value="1"/>
</dbReference>
<dbReference type="AlphaFoldDB" id="A0AA39XD63"/>
<dbReference type="EMBL" id="JAULSU010000001">
    <property type="protein sequence ID" value="KAK0631788.1"/>
    <property type="molecule type" value="Genomic_DNA"/>
</dbReference>
<evidence type="ECO:0000256" key="2">
    <source>
        <dbReference type="ARBA" id="ARBA00022517"/>
    </source>
</evidence>
<comment type="subcellular location">
    <subcellularLocation>
        <location evidence="1">Nucleus</location>
        <location evidence="1">Nucleolus</location>
    </subcellularLocation>
</comment>
<dbReference type="GO" id="GO:0003723">
    <property type="term" value="F:RNA binding"/>
    <property type="evidence" value="ECO:0007669"/>
    <property type="project" value="InterPro"/>
</dbReference>
<dbReference type="PANTHER" id="PTHR44215">
    <property type="entry name" value="WD REPEAT-CONTAINING PROTEIN 75"/>
    <property type="match status" value="1"/>
</dbReference>
<dbReference type="InterPro" id="IPR015943">
    <property type="entry name" value="WD40/YVTN_repeat-like_dom_sf"/>
</dbReference>
<dbReference type="CDD" id="cd23952">
    <property type="entry name" value="Utp17_CTD"/>
    <property type="match status" value="1"/>
</dbReference>
<dbReference type="GO" id="GO:0032040">
    <property type="term" value="C:small-subunit processome"/>
    <property type="evidence" value="ECO:0007669"/>
    <property type="project" value="InterPro"/>
</dbReference>
<feature type="region of interest" description="Disordered" evidence="9">
    <location>
        <begin position="883"/>
        <end position="912"/>
    </location>
</feature>
<dbReference type="PANTHER" id="PTHR44215:SF1">
    <property type="entry name" value="WD REPEAT-CONTAINING PROTEIN 75"/>
    <property type="match status" value="1"/>
</dbReference>
<feature type="region of interest" description="Disordered" evidence="9">
    <location>
        <begin position="1"/>
        <end position="61"/>
    </location>
</feature>
<keyword evidence="3" id="KW-0698">rRNA processing</keyword>
<comment type="caution">
    <text evidence="10">The sequence shown here is derived from an EMBL/GenBank/DDBJ whole genome shotgun (WGS) entry which is preliminary data.</text>
</comment>
<name>A0AA39XD63_9PEZI</name>
<evidence type="ECO:0000256" key="1">
    <source>
        <dbReference type="ARBA" id="ARBA00004604"/>
    </source>
</evidence>
<dbReference type="Gene3D" id="2.130.10.10">
    <property type="entry name" value="YVTN repeat-like/Quinoprotein amine dehydrogenase"/>
    <property type="match status" value="2"/>
</dbReference>
<feature type="compositionally biased region" description="Basic residues" evidence="9">
    <location>
        <begin position="29"/>
        <end position="38"/>
    </location>
</feature>
<keyword evidence="6" id="KW-0804">Transcription</keyword>
<evidence type="ECO:0000256" key="3">
    <source>
        <dbReference type="ARBA" id="ARBA00022552"/>
    </source>
</evidence>
<proteinExistence type="predicted"/>
<dbReference type="Pfam" id="PF23869">
    <property type="entry name" value="Beta-prop_WDR75_1st"/>
    <property type="match status" value="1"/>
</dbReference>
<sequence>MGSHIDANGDTASLKKRKRGPKDEASPLIKRHQSKSLSKHSTNGVPEEDRKANGTPTRRSKVIVLDTDGDVELADSGPVGELVVRKAHATWKLSNPMGGRMLDIDPMFSADERYLVLTYNTSLQVYTTEDSLLVRRIPLPVTRSGDGDFIVSAALSKISPEHVWVGCNDGRVWRINWTTGAGAETPYEINKYVLDMDIQSMEYGDVTKDVLLVLQTSESTPATIVAYDEEDLSKGEGTLLHTFEEKPNLLRSAANGKVVVATSGSTFHVGILKHKKKGVDSPELEYRFYSIGVPDLAASLDIRTTLKTTKKGATELQQVDVVIGGARGGIYLYSDIAAKLTPEGHGAVKAASIQPRKYHWHRKAVHSVKWSADGNYLISGGYEQVLVLWQVDTSKVNFLPHLSGCIENIVVSSQGSSYAIHLDDNSTMIISTEEMKPTTYISGIQSLILGDHPSKDAMVRRVWKPTDEISQPLVTAINPANPSQMFLCVGNGQQATLGGGGPSTPQVQVFDTSSFRGVTKHVFARTNPTDANITNHGAPIVEPTVTKLAFSGDGKWLASVDEWQPPRADTEVFITGKKTAEEVRRERREIYLKFWEVSADGSAVELVTRIEEAHHTKQQETILGLASDPTSARFATIGEDGVVRTWTSKFRKRDGIAVTGQDGQQLRAWTCSQTISLPVSGQQDLTIGLSERPPRSGALAFSEDGSIIFAAFGEPSEAVVVAIDTETGAIRDTIYNMFRGDVRSIKSLGSCLIMLSEDLTVYDVVSDELLYSFSLKETSRPAKRLAQLAVNYESRSFAVAAPVPNEDLKLMRKGTQSELLVFSIEDSEPQLVHTFSNLITAVYPAISSSGFVVVDAAAQLWSVAEGAEQPPMLRPLAELGVGDAADTDKQPGSMDLALGDADASDDEMQDGDQDVEMDVDDDYDVHQAVVAPERLTEIFNTAPSFAMPPIEDIFYQVAGLYAPKPVRT</sequence>
<feature type="compositionally biased region" description="Low complexity" evidence="9">
    <location>
        <begin position="892"/>
        <end position="901"/>
    </location>
</feature>
<dbReference type="SUPFAM" id="SSF50978">
    <property type="entry name" value="WD40 repeat-like"/>
    <property type="match status" value="1"/>
</dbReference>
<evidence type="ECO:0000256" key="4">
    <source>
        <dbReference type="ARBA" id="ARBA00022574"/>
    </source>
</evidence>
<keyword evidence="7" id="KW-0539">Nucleus</keyword>
<feature type="repeat" description="WD" evidence="8">
    <location>
        <begin position="358"/>
        <end position="399"/>
    </location>
</feature>
<dbReference type="GO" id="GO:0045943">
    <property type="term" value="P:positive regulation of transcription by RNA polymerase I"/>
    <property type="evidence" value="ECO:0007669"/>
    <property type="project" value="InterPro"/>
</dbReference>
<gene>
    <name evidence="10" type="ORF">B0T14DRAFT_419270</name>
</gene>
<evidence type="ECO:0000256" key="7">
    <source>
        <dbReference type="ARBA" id="ARBA00023242"/>
    </source>
</evidence>
<dbReference type="SMART" id="SM00320">
    <property type="entry name" value="WD40"/>
    <property type="match status" value="3"/>
</dbReference>
<protein>
    <submittedName>
        <fullName evidence="10">WD40-repeat-containing domain protein</fullName>
    </submittedName>
</protein>
<evidence type="ECO:0000256" key="6">
    <source>
        <dbReference type="ARBA" id="ARBA00023163"/>
    </source>
</evidence>
<organism evidence="10 11">
    <name type="scientific">Immersiella caudata</name>
    <dbReference type="NCBI Taxonomy" id="314043"/>
    <lineage>
        <taxon>Eukaryota</taxon>
        <taxon>Fungi</taxon>
        <taxon>Dikarya</taxon>
        <taxon>Ascomycota</taxon>
        <taxon>Pezizomycotina</taxon>
        <taxon>Sordariomycetes</taxon>
        <taxon>Sordariomycetidae</taxon>
        <taxon>Sordariales</taxon>
        <taxon>Lasiosphaeriaceae</taxon>
        <taxon>Immersiella</taxon>
    </lineage>
</organism>
<dbReference type="PROSITE" id="PS50294">
    <property type="entry name" value="WD_REPEATS_REGION"/>
    <property type="match status" value="1"/>
</dbReference>